<reference evidence="1 2" key="1">
    <citation type="submission" date="2014-04" db="EMBL/GenBank/DDBJ databases">
        <authorList>
            <consortium name="DOE Joint Genome Institute"/>
            <person name="Kuo A."/>
            <person name="Kohler A."/>
            <person name="Costa M.D."/>
            <person name="Nagy L.G."/>
            <person name="Floudas D."/>
            <person name="Copeland A."/>
            <person name="Barry K.W."/>
            <person name="Cichocki N."/>
            <person name="Veneault-Fourrey C."/>
            <person name="LaButti K."/>
            <person name="Lindquist E.A."/>
            <person name="Lipzen A."/>
            <person name="Lundell T."/>
            <person name="Morin E."/>
            <person name="Murat C."/>
            <person name="Sun H."/>
            <person name="Tunlid A."/>
            <person name="Henrissat B."/>
            <person name="Grigoriev I.V."/>
            <person name="Hibbett D.S."/>
            <person name="Martin F."/>
            <person name="Nordberg H.P."/>
            <person name="Cantor M.N."/>
            <person name="Hua S.X."/>
        </authorList>
    </citation>
    <scope>NUCLEOTIDE SEQUENCE [LARGE SCALE GENOMIC DNA]</scope>
    <source>
        <strain evidence="1 2">441</strain>
    </source>
</reference>
<keyword evidence="2" id="KW-1185">Reference proteome</keyword>
<accession>A0A0C9ZZK3</accession>
<dbReference type="AlphaFoldDB" id="A0A0C9ZZK3"/>
<dbReference type="HOGENOM" id="CLU_2427879_0_0_1"/>
<evidence type="ECO:0000313" key="1">
    <source>
        <dbReference type="EMBL" id="KIK25223.1"/>
    </source>
</evidence>
<name>A0A0C9ZZK3_9AGAM</name>
<dbReference type="OrthoDB" id="5588482at2759"/>
<dbReference type="EMBL" id="KN833710">
    <property type="protein sequence ID" value="KIK25223.1"/>
    <property type="molecule type" value="Genomic_DNA"/>
</dbReference>
<dbReference type="Proteomes" id="UP000054018">
    <property type="component" value="Unassembled WGS sequence"/>
</dbReference>
<organism evidence="1 2">
    <name type="scientific">Pisolithus microcarpus 441</name>
    <dbReference type="NCBI Taxonomy" id="765257"/>
    <lineage>
        <taxon>Eukaryota</taxon>
        <taxon>Fungi</taxon>
        <taxon>Dikarya</taxon>
        <taxon>Basidiomycota</taxon>
        <taxon>Agaricomycotina</taxon>
        <taxon>Agaricomycetes</taxon>
        <taxon>Agaricomycetidae</taxon>
        <taxon>Boletales</taxon>
        <taxon>Sclerodermatineae</taxon>
        <taxon>Pisolithaceae</taxon>
        <taxon>Pisolithus</taxon>
    </lineage>
</organism>
<protein>
    <submittedName>
        <fullName evidence="1">Uncharacterized protein</fullName>
    </submittedName>
</protein>
<sequence>MNAALNVCASSVTAQQANSVISAQLSSFYAACSAKSTSSPNTDVKRIYNTVYVLPPLRTAICSTSDIRQYCAAQLDSQSGSVDAITQGKDI</sequence>
<gene>
    <name evidence="1" type="ORF">PISMIDRAFT_677483</name>
</gene>
<proteinExistence type="predicted"/>
<reference evidence="2" key="2">
    <citation type="submission" date="2015-01" db="EMBL/GenBank/DDBJ databases">
        <title>Evolutionary Origins and Diversification of the Mycorrhizal Mutualists.</title>
        <authorList>
            <consortium name="DOE Joint Genome Institute"/>
            <consortium name="Mycorrhizal Genomics Consortium"/>
            <person name="Kohler A."/>
            <person name="Kuo A."/>
            <person name="Nagy L.G."/>
            <person name="Floudas D."/>
            <person name="Copeland A."/>
            <person name="Barry K.W."/>
            <person name="Cichocki N."/>
            <person name="Veneault-Fourrey C."/>
            <person name="LaButti K."/>
            <person name="Lindquist E.A."/>
            <person name="Lipzen A."/>
            <person name="Lundell T."/>
            <person name="Morin E."/>
            <person name="Murat C."/>
            <person name="Riley R."/>
            <person name="Ohm R."/>
            <person name="Sun H."/>
            <person name="Tunlid A."/>
            <person name="Henrissat B."/>
            <person name="Grigoriev I.V."/>
            <person name="Hibbett D.S."/>
            <person name="Martin F."/>
        </authorList>
    </citation>
    <scope>NUCLEOTIDE SEQUENCE [LARGE SCALE GENOMIC DNA]</scope>
    <source>
        <strain evidence="2">441</strain>
    </source>
</reference>
<evidence type="ECO:0000313" key="2">
    <source>
        <dbReference type="Proteomes" id="UP000054018"/>
    </source>
</evidence>